<reference evidence="2 3" key="1">
    <citation type="journal article" date="2018" name="Front. Plant Sci.">
        <title>Red Clover (Trifolium pratense) and Zigzag Clover (T. medium) - A Picture of Genomic Similarities and Differences.</title>
        <authorList>
            <person name="Dluhosova J."/>
            <person name="Istvanek J."/>
            <person name="Nedelnik J."/>
            <person name="Repkova J."/>
        </authorList>
    </citation>
    <scope>NUCLEOTIDE SEQUENCE [LARGE SCALE GENOMIC DNA]</scope>
    <source>
        <strain evidence="3">cv. 10/8</strain>
        <tissue evidence="2">Leaf</tissue>
    </source>
</reference>
<dbReference type="GO" id="GO:0004527">
    <property type="term" value="F:exonuclease activity"/>
    <property type="evidence" value="ECO:0007669"/>
    <property type="project" value="UniProtKB-KW"/>
</dbReference>
<accession>A0A392TUQ0</accession>
<evidence type="ECO:0000313" key="3">
    <source>
        <dbReference type="Proteomes" id="UP000265520"/>
    </source>
</evidence>
<keyword evidence="2" id="KW-0255">Endonuclease</keyword>
<dbReference type="EMBL" id="LXQA010665841">
    <property type="protein sequence ID" value="MCI64911.1"/>
    <property type="molecule type" value="Genomic_DNA"/>
</dbReference>
<dbReference type="GO" id="GO:0004519">
    <property type="term" value="F:endonuclease activity"/>
    <property type="evidence" value="ECO:0007669"/>
    <property type="project" value="UniProtKB-KW"/>
</dbReference>
<feature type="region of interest" description="Disordered" evidence="1">
    <location>
        <begin position="1"/>
        <end position="20"/>
    </location>
</feature>
<proteinExistence type="predicted"/>
<keyword evidence="3" id="KW-1185">Reference proteome</keyword>
<keyword evidence="2" id="KW-0540">Nuclease</keyword>
<feature type="non-terminal residue" evidence="2">
    <location>
        <position position="1"/>
    </location>
</feature>
<dbReference type="AlphaFoldDB" id="A0A392TUQ0"/>
<organism evidence="2 3">
    <name type="scientific">Trifolium medium</name>
    <dbReference type="NCBI Taxonomy" id="97028"/>
    <lineage>
        <taxon>Eukaryota</taxon>
        <taxon>Viridiplantae</taxon>
        <taxon>Streptophyta</taxon>
        <taxon>Embryophyta</taxon>
        <taxon>Tracheophyta</taxon>
        <taxon>Spermatophyta</taxon>
        <taxon>Magnoliopsida</taxon>
        <taxon>eudicotyledons</taxon>
        <taxon>Gunneridae</taxon>
        <taxon>Pentapetalae</taxon>
        <taxon>rosids</taxon>
        <taxon>fabids</taxon>
        <taxon>Fabales</taxon>
        <taxon>Fabaceae</taxon>
        <taxon>Papilionoideae</taxon>
        <taxon>50 kb inversion clade</taxon>
        <taxon>NPAAA clade</taxon>
        <taxon>Hologalegina</taxon>
        <taxon>IRL clade</taxon>
        <taxon>Trifolieae</taxon>
        <taxon>Trifolium</taxon>
    </lineage>
</organism>
<evidence type="ECO:0000313" key="2">
    <source>
        <dbReference type="EMBL" id="MCI64911.1"/>
    </source>
</evidence>
<name>A0A392TUQ0_9FABA</name>
<dbReference type="Proteomes" id="UP000265520">
    <property type="component" value="Unassembled WGS sequence"/>
</dbReference>
<comment type="caution">
    <text evidence="2">The sequence shown here is derived from an EMBL/GenBank/DDBJ whole genome shotgun (WGS) entry which is preliminary data.</text>
</comment>
<feature type="non-terminal residue" evidence="2">
    <location>
        <position position="76"/>
    </location>
</feature>
<sequence>ISRPSAKVRQASSEESTSSVTVNKDWEHWVALQGSEKTVVDDVLDIGKAIGVKFKGDNVNMFSVLSRGGKDKPTAS</sequence>
<protein>
    <submittedName>
        <fullName evidence="2">Endonuclease/exonuclease/phosphatase family protein</fullName>
    </submittedName>
</protein>
<evidence type="ECO:0000256" key="1">
    <source>
        <dbReference type="SAM" id="MobiDB-lite"/>
    </source>
</evidence>
<keyword evidence="2" id="KW-0378">Hydrolase</keyword>
<keyword evidence="2" id="KW-0269">Exonuclease</keyword>